<evidence type="ECO:0008006" key="4">
    <source>
        <dbReference type="Google" id="ProtNLM"/>
    </source>
</evidence>
<dbReference type="EMBL" id="AP028913">
    <property type="protein sequence ID" value="BES94224.1"/>
    <property type="molecule type" value="Genomic_DNA"/>
</dbReference>
<keyword evidence="3" id="KW-1185">Reference proteome</keyword>
<proteinExistence type="predicted"/>
<dbReference type="Proteomes" id="UP001307889">
    <property type="component" value="Chromosome 5"/>
</dbReference>
<organism evidence="1 3">
    <name type="scientific">Nesidiocoris tenuis</name>
    <dbReference type="NCBI Taxonomy" id="355587"/>
    <lineage>
        <taxon>Eukaryota</taxon>
        <taxon>Metazoa</taxon>
        <taxon>Ecdysozoa</taxon>
        <taxon>Arthropoda</taxon>
        <taxon>Hexapoda</taxon>
        <taxon>Insecta</taxon>
        <taxon>Pterygota</taxon>
        <taxon>Neoptera</taxon>
        <taxon>Paraneoptera</taxon>
        <taxon>Hemiptera</taxon>
        <taxon>Heteroptera</taxon>
        <taxon>Panheteroptera</taxon>
        <taxon>Cimicomorpha</taxon>
        <taxon>Miridae</taxon>
        <taxon>Dicyphina</taxon>
        <taxon>Nesidiocoris</taxon>
    </lineage>
</organism>
<dbReference type="Proteomes" id="UP001307889">
    <property type="component" value="Chromosome 15"/>
</dbReference>
<accession>A0ABN7APT5</accession>
<reference evidence="1" key="2">
    <citation type="submission" date="2023-09" db="EMBL/GenBank/DDBJ databases">
        <authorList>
            <consortium name="Insect Design Technology Group"/>
            <person name="Shibata T."/>
            <person name="Kobayashi T."/>
            <person name="Uehara T."/>
        </authorList>
    </citation>
    <scope>NUCLEOTIDE SEQUENCE</scope>
    <source>
        <strain evidence="1">Japan</strain>
    </source>
</reference>
<sequence>MREVSAWFMKNKLVLNAEKSKLIHFRYTSLHLPKEIAVVIHRAECGGPSPCTCPVVRESESARYLGMTVDNRLTWGQHVDLLRSRLSRLVYGLRILKPMLDLEARIRLYQAIFLATLRYGIIHYGGTFVSVTRRLFSVLRLSQKIVGIQKGDQSGLIQGFEGLYYQASFMWVAKNLHRYTIDRQESSRLTRRGKYLRLALPRVDHDHGRVQSTYQLPEIFNKMLPYVTEEKEKFGDISIKKLNEKVKKYIINCERSNKPLP</sequence>
<evidence type="ECO:0000313" key="2">
    <source>
        <dbReference type="EMBL" id="BET02921.1"/>
    </source>
</evidence>
<reference evidence="1 3" key="1">
    <citation type="submission" date="2023-09" db="EMBL/GenBank/DDBJ databases">
        <title>Nesidiocoris tenuis whole genome shotgun sequence.</title>
        <authorList>
            <person name="Shibata T."/>
            <person name="Shimoda M."/>
            <person name="Kobayashi T."/>
            <person name="Uehara T."/>
        </authorList>
    </citation>
    <scope>NUCLEOTIDE SEQUENCE [LARGE SCALE GENOMIC DNA]</scope>
    <source>
        <strain evidence="1 3">Japan</strain>
    </source>
</reference>
<evidence type="ECO:0000313" key="3">
    <source>
        <dbReference type="Proteomes" id="UP001307889"/>
    </source>
</evidence>
<evidence type="ECO:0000313" key="1">
    <source>
        <dbReference type="EMBL" id="BES94224.1"/>
    </source>
</evidence>
<dbReference type="EMBL" id="AP028923">
    <property type="protein sequence ID" value="BET02921.1"/>
    <property type="molecule type" value="Genomic_DNA"/>
</dbReference>
<protein>
    <recommendedName>
        <fullName evidence="4">Reverse transcriptase domain-containing protein</fullName>
    </recommendedName>
</protein>
<name>A0ABN7APT5_9HEMI</name>
<gene>
    <name evidence="1" type="ORF">NTJ_07033</name>
    <name evidence="2" type="ORF">NTJ_15739</name>
</gene>